<gene>
    <name evidence="3" type="ORF">CEUSTIGMA_g3332.t1</name>
</gene>
<feature type="compositionally biased region" description="Polar residues" evidence="2">
    <location>
        <begin position="147"/>
        <end position="165"/>
    </location>
</feature>
<reference evidence="3 4" key="1">
    <citation type="submission" date="2017-08" db="EMBL/GenBank/DDBJ databases">
        <title>Acidophilic green algal genome provides insights into adaptation to an acidic environment.</title>
        <authorList>
            <person name="Hirooka S."/>
            <person name="Hirose Y."/>
            <person name="Kanesaki Y."/>
            <person name="Higuchi S."/>
            <person name="Fujiwara T."/>
            <person name="Onuma R."/>
            <person name="Era A."/>
            <person name="Ohbayashi R."/>
            <person name="Uzuka A."/>
            <person name="Nozaki H."/>
            <person name="Yoshikawa H."/>
            <person name="Miyagishima S.Y."/>
        </authorList>
    </citation>
    <scope>NUCLEOTIDE SEQUENCE [LARGE SCALE GENOMIC DNA]</scope>
    <source>
        <strain evidence="3 4">NIES-2499</strain>
    </source>
</reference>
<dbReference type="PANTHER" id="PTHR23084:SF263">
    <property type="entry name" value="MORN REPEAT-CONTAINING PROTEIN 1"/>
    <property type="match status" value="1"/>
</dbReference>
<accession>A0A250WYW5</accession>
<keyword evidence="4" id="KW-1185">Reference proteome</keyword>
<feature type="compositionally biased region" description="Polar residues" evidence="2">
    <location>
        <begin position="176"/>
        <end position="194"/>
    </location>
</feature>
<feature type="compositionally biased region" description="Polar residues" evidence="2">
    <location>
        <begin position="228"/>
        <end position="259"/>
    </location>
</feature>
<dbReference type="PANTHER" id="PTHR23084">
    <property type="entry name" value="PHOSPHATIDYLINOSITOL-4-PHOSPHATE 5-KINASE RELATED"/>
    <property type="match status" value="1"/>
</dbReference>
<dbReference type="AlphaFoldDB" id="A0A250WYW5"/>
<dbReference type="GO" id="GO:0016020">
    <property type="term" value="C:membrane"/>
    <property type="evidence" value="ECO:0007669"/>
    <property type="project" value="UniProtKB-ARBA"/>
</dbReference>
<sequence>MDSIKWRSMQWPDGSLYEGFTTTEGLCNRQGVIHYSNSDRYEGEFLNNRMQGYGVYIWRDGTIYRGEWQQGMMHGCGVQLKRAEDGTFSQLHGKFFADDYVGPIMSCTAESASEAATEADVAAALARSLRTDMGMRIRKQARAQHVGSASTPTATVRESSTSTAPGLSPAYRQDSGHQASIITPGSTKTSTLSSGILSVPTPGPSSNQAWHTTPFRWPWQKELLPDPTHNTPSNAITNTNSLPVNRPSASPSNYTKSSIGTGGPRLAGEDPSLMSQAGLSPLDPRNGELGLRTRSLSDRERGLVGGLLQRLVAPEAVGGQPHSR</sequence>
<dbReference type="InterPro" id="IPR003409">
    <property type="entry name" value="MORN"/>
</dbReference>
<dbReference type="Proteomes" id="UP000232323">
    <property type="component" value="Unassembled WGS sequence"/>
</dbReference>
<evidence type="ECO:0000313" key="3">
    <source>
        <dbReference type="EMBL" id="GAX75889.1"/>
    </source>
</evidence>
<dbReference type="Gene3D" id="2.20.110.10">
    <property type="entry name" value="Histone H3 K4-specific methyltransferase SET7/9 N-terminal domain"/>
    <property type="match status" value="1"/>
</dbReference>
<evidence type="ECO:0008006" key="5">
    <source>
        <dbReference type="Google" id="ProtNLM"/>
    </source>
</evidence>
<dbReference type="Pfam" id="PF02493">
    <property type="entry name" value="MORN"/>
    <property type="match status" value="2"/>
</dbReference>
<proteinExistence type="predicted"/>
<evidence type="ECO:0000256" key="1">
    <source>
        <dbReference type="ARBA" id="ARBA00022737"/>
    </source>
</evidence>
<name>A0A250WYW5_9CHLO</name>
<dbReference type="SMART" id="SM00698">
    <property type="entry name" value="MORN"/>
    <property type="match status" value="2"/>
</dbReference>
<protein>
    <recommendedName>
        <fullName evidence="5">MORN repeat-containing protein 5</fullName>
    </recommendedName>
</protein>
<organism evidence="3 4">
    <name type="scientific">Chlamydomonas eustigma</name>
    <dbReference type="NCBI Taxonomy" id="1157962"/>
    <lineage>
        <taxon>Eukaryota</taxon>
        <taxon>Viridiplantae</taxon>
        <taxon>Chlorophyta</taxon>
        <taxon>core chlorophytes</taxon>
        <taxon>Chlorophyceae</taxon>
        <taxon>CS clade</taxon>
        <taxon>Chlamydomonadales</taxon>
        <taxon>Chlamydomonadaceae</taxon>
        <taxon>Chlamydomonas</taxon>
    </lineage>
</organism>
<feature type="region of interest" description="Disordered" evidence="2">
    <location>
        <begin position="224"/>
        <end position="295"/>
    </location>
</feature>
<feature type="region of interest" description="Disordered" evidence="2">
    <location>
        <begin position="141"/>
        <end position="194"/>
    </location>
</feature>
<dbReference type="OrthoDB" id="270720at2759"/>
<comment type="caution">
    <text evidence="3">The sequence shown here is derived from an EMBL/GenBank/DDBJ whole genome shotgun (WGS) entry which is preliminary data.</text>
</comment>
<dbReference type="SUPFAM" id="SSF82185">
    <property type="entry name" value="Histone H3 K4-specific methyltransferase SET7/9 N-terminal domain"/>
    <property type="match status" value="1"/>
</dbReference>
<evidence type="ECO:0000256" key="2">
    <source>
        <dbReference type="SAM" id="MobiDB-lite"/>
    </source>
</evidence>
<dbReference type="EMBL" id="BEGY01000014">
    <property type="protein sequence ID" value="GAX75889.1"/>
    <property type="molecule type" value="Genomic_DNA"/>
</dbReference>
<evidence type="ECO:0000313" key="4">
    <source>
        <dbReference type="Proteomes" id="UP000232323"/>
    </source>
</evidence>
<keyword evidence="1" id="KW-0677">Repeat</keyword>